<dbReference type="SUPFAM" id="SSF51905">
    <property type="entry name" value="FAD/NAD(P)-binding domain"/>
    <property type="match status" value="1"/>
</dbReference>
<name>A0ABD2I4U2_HETSC</name>
<evidence type="ECO:0000313" key="2">
    <source>
        <dbReference type="Proteomes" id="UP001620645"/>
    </source>
</evidence>
<dbReference type="InterPro" id="IPR036188">
    <property type="entry name" value="FAD/NAD-bd_sf"/>
</dbReference>
<reference evidence="1 2" key="1">
    <citation type="submission" date="2024-10" db="EMBL/GenBank/DDBJ databases">
        <authorList>
            <person name="Kim D."/>
        </authorList>
    </citation>
    <scope>NUCLEOTIDE SEQUENCE [LARGE SCALE GENOMIC DNA]</scope>
    <source>
        <strain evidence="1">Taebaek</strain>
    </source>
</reference>
<protein>
    <recommendedName>
        <fullName evidence="3">Flavin-containing monooxygenase</fullName>
    </recommendedName>
</protein>
<sequence length="218" mass="24710">MGTFPRIPRAEYFAGKRVAIVGANLSGIEIALQLVERAQKGDAIEKSALPNSTSEARGWPAGLCAFRHRLPLQLAVLCSTFCTIFFKFAACPSAEGWHSSPTVFSCDGNVVSPLVGHVAHPNFLKSLFFVGLTLAANPFPCFDIQTNEWPKHCPKYFHRLGSDQWEYFDWLADLSGVKRVPKVMEKMNKFNIEQRRKNPLTYRNIRYRIVDENIFKIE</sequence>
<dbReference type="EMBL" id="JBICCN010000373">
    <property type="protein sequence ID" value="KAL3072917.1"/>
    <property type="molecule type" value="Genomic_DNA"/>
</dbReference>
<evidence type="ECO:0008006" key="3">
    <source>
        <dbReference type="Google" id="ProtNLM"/>
    </source>
</evidence>
<gene>
    <name evidence="1" type="ORF">niasHS_017891</name>
</gene>
<dbReference type="AlphaFoldDB" id="A0ABD2I4U2"/>
<keyword evidence="2" id="KW-1185">Reference proteome</keyword>
<evidence type="ECO:0000313" key="1">
    <source>
        <dbReference type="EMBL" id="KAL3072917.1"/>
    </source>
</evidence>
<organism evidence="1 2">
    <name type="scientific">Heterodera schachtii</name>
    <name type="common">Sugarbeet cyst nematode worm</name>
    <name type="synonym">Tylenchus schachtii</name>
    <dbReference type="NCBI Taxonomy" id="97005"/>
    <lineage>
        <taxon>Eukaryota</taxon>
        <taxon>Metazoa</taxon>
        <taxon>Ecdysozoa</taxon>
        <taxon>Nematoda</taxon>
        <taxon>Chromadorea</taxon>
        <taxon>Rhabditida</taxon>
        <taxon>Tylenchina</taxon>
        <taxon>Tylenchomorpha</taxon>
        <taxon>Tylenchoidea</taxon>
        <taxon>Heteroderidae</taxon>
        <taxon>Heteroderinae</taxon>
        <taxon>Heterodera</taxon>
    </lineage>
</organism>
<dbReference type="Gene3D" id="3.50.50.60">
    <property type="entry name" value="FAD/NAD(P)-binding domain"/>
    <property type="match status" value="1"/>
</dbReference>
<proteinExistence type="predicted"/>
<accession>A0ABD2I4U2</accession>
<comment type="caution">
    <text evidence="1">The sequence shown here is derived from an EMBL/GenBank/DDBJ whole genome shotgun (WGS) entry which is preliminary data.</text>
</comment>
<dbReference type="Proteomes" id="UP001620645">
    <property type="component" value="Unassembled WGS sequence"/>
</dbReference>